<comment type="caution">
    <text evidence="5">The sequence shown here is derived from an EMBL/GenBank/DDBJ whole genome shotgun (WGS) entry which is preliminary data.</text>
</comment>
<dbReference type="Proteomes" id="UP000887013">
    <property type="component" value="Unassembled WGS sequence"/>
</dbReference>
<gene>
    <name evidence="5" type="primary">AVEN_95589_1</name>
    <name evidence="5" type="ORF">NPIL_512501</name>
</gene>
<dbReference type="GO" id="GO:0007166">
    <property type="term" value="P:cell surface receptor signaling pathway"/>
    <property type="evidence" value="ECO:0007669"/>
    <property type="project" value="TreeGrafter"/>
</dbReference>
<reference evidence="5" key="1">
    <citation type="submission" date="2020-08" db="EMBL/GenBank/DDBJ databases">
        <title>Multicomponent nature underlies the extraordinary mechanical properties of spider dragline silk.</title>
        <authorList>
            <person name="Kono N."/>
            <person name="Nakamura H."/>
            <person name="Mori M."/>
            <person name="Yoshida Y."/>
            <person name="Ohtoshi R."/>
            <person name="Malay A.D."/>
            <person name="Moran D.A.P."/>
            <person name="Tomita M."/>
            <person name="Numata K."/>
            <person name="Arakawa K."/>
        </authorList>
    </citation>
    <scope>NUCLEOTIDE SEQUENCE</scope>
</reference>
<evidence type="ECO:0000256" key="2">
    <source>
        <dbReference type="ARBA" id="ARBA00022614"/>
    </source>
</evidence>
<sequence>MGRKYKIFSFEINNSSLLYIPHNLFKGAHIEKIRFSKTEVMALSDIDIAFEGLEDTLTELRAADAEYVAQWDWQQLRNLRQLRLLDVTWISMGSVSQPLPNLKNLNALGISNAEIDYIVDYAFADLPALRIFNLMKNRISEVRRTMLPMPAMELMFIDLSYNELQELPKDFFKSMPNLVHVSLSYNKLKAIPEDTYKWPVQHLEALLFEGNKLRCDCRMRWFIGRRLPYEFVGTCAEPQSIQGRKIRNLDFKEVHC</sequence>
<keyword evidence="2" id="KW-0433">Leucine-rich repeat</keyword>
<dbReference type="InterPro" id="IPR051963">
    <property type="entry name" value="Adhesion_GPCR_A"/>
</dbReference>
<evidence type="ECO:0000313" key="6">
    <source>
        <dbReference type="Proteomes" id="UP000887013"/>
    </source>
</evidence>
<evidence type="ECO:0000256" key="3">
    <source>
        <dbReference type="ARBA" id="ARBA00022737"/>
    </source>
</evidence>
<dbReference type="EMBL" id="BMAW01034015">
    <property type="protein sequence ID" value="GFU33145.1"/>
    <property type="molecule type" value="Genomic_DNA"/>
</dbReference>
<dbReference type="Pfam" id="PF13855">
    <property type="entry name" value="LRR_8"/>
    <property type="match status" value="1"/>
</dbReference>
<dbReference type="Gene3D" id="3.80.10.10">
    <property type="entry name" value="Ribonuclease Inhibitor"/>
    <property type="match status" value="1"/>
</dbReference>
<dbReference type="SMART" id="SM00369">
    <property type="entry name" value="LRR_TYP"/>
    <property type="match status" value="4"/>
</dbReference>
<evidence type="ECO:0000256" key="1">
    <source>
        <dbReference type="ARBA" id="ARBA00007343"/>
    </source>
</evidence>
<keyword evidence="3" id="KW-0677">Repeat</keyword>
<dbReference type="GO" id="GO:0005886">
    <property type="term" value="C:plasma membrane"/>
    <property type="evidence" value="ECO:0007669"/>
    <property type="project" value="TreeGrafter"/>
</dbReference>
<name>A0A8X6UL41_NEPPI</name>
<evidence type="ECO:0000313" key="5">
    <source>
        <dbReference type="EMBL" id="GFU33145.1"/>
    </source>
</evidence>
<keyword evidence="6" id="KW-1185">Reference proteome</keyword>
<evidence type="ECO:0008006" key="7">
    <source>
        <dbReference type="Google" id="ProtNLM"/>
    </source>
</evidence>
<dbReference type="InterPro" id="IPR032675">
    <property type="entry name" value="LRR_dom_sf"/>
</dbReference>
<dbReference type="InterPro" id="IPR003591">
    <property type="entry name" value="Leu-rich_rpt_typical-subtyp"/>
</dbReference>
<accession>A0A8X6UL41</accession>
<dbReference type="SUPFAM" id="SSF52058">
    <property type="entry name" value="L domain-like"/>
    <property type="match status" value="1"/>
</dbReference>
<dbReference type="PANTHER" id="PTHR45930">
    <property type="entry name" value="G-PROTEIN COUPLED RECEPTOR 124-LIKE PROTEIN"/>
    <property type="match status" value="1"/>
</dbReference>
<comment type="similarity">
    <text evidence="1">Belongs to the G-protein coupled receptor 2 family. Adhesion G-protein coupled receptor (ADGR) subfamily.</text>
</comment>
<keyword evidence="4" id="KW-0675">Receptor</keyword>
<organism evidence="5 6">
    <name type="scientific">Nephila pilipes</name>
    <name type="common">Giant wood spider</name>
    <name type="synonym">Nephila maculata</name>
    <dbReference type="NCBI Taxonomy" id="299642"/>
    <lineage>
        <taxon>Eukaryota</taxon>
        <taxon>Metazoa</taxon>
        <taxon>Ecdysozoa</taxon>
        <taxon>Arthropoda</taxon>
        <taxon>Chelicerata</taxon>
        <taxon>Arachnida</taxon>
        <taxon>Araneae</taxon>
        <taxon>Araneomorphae</taxon>
        <taxon>Entelegynae</taxon>
        <taxon>Araneoidea</taxon>
        <taxon>Nephilidae</taxon>
        <taxon>Nephila</taxon>
    </lineage>
</organism>
<dbReference type="InterPro" id="IPR001611">
    <property type="entry name" value="Leu-rich_rpt"/>
</dbReference>
<protein>
    <recommendedName>
        <fullName evidence="7">Leucine-rich repeat domain-containing protein</fullName>
    </recommendedName>
</protein>
<dbReference type="AlphaFoldDB" id="A0A8X6UL41"/>
<evidence type="ECO:0000256" key="4">
    <source>
        <dbReference type="ARBA" id="ARBA00023170"/>
    </source>
</evidence>
<dbReference type="PANTHER" id="PTHR45930:SF4">
    <property type="entry name" value="ADHESION G PROTEIN-COUPLED RECEPTOR A3"/>
    <property type="match status" value="1"/>
</dbReference>
<dbReference type="OrthoDB" id="2013775at2759"/>
<proteinExistence type="inferred from homology"/>